<comment type="cofactor">
    <cofactor evidence="1">
        <name>FMN</name>
        <dbReference type="ChEBI" id="CHEBI:58210"/>
    </cofactor>
</comment>
<dbReference type="EMBL" id="JAHXRI010000004">
    <property type="protein sequence ID" value="MBZ1349581.1"/>
    <property type="molecule type" value="Genomic_DNA"/>
</dbReference>
<dbReference type="PANTHER" id="PTHR22893:SF98">
    <property type="entry name" value="OXIDOREDUCTASE"/>
    <property type="match status" value="1"/>
</dbReference>
<dbReference type="InterPro" id="IPR001155">
    <property type="entry name" value="OxRdtase_FMN_N"/>
</dbReference>
<evidence type="ECO:0000259" key="4">
    <source>
        <dbReference type="Pfam" id="PF00724"/>
    </source>
</evidence>
<dbReference type="InterPro" id="IPR045247">
    <property type="entry name" value="Oye-like"/>
</dbReference>
<dbReference type="Proteomes" id="UP000739565">
    <property type="component" value="Unassembled WGS sequence"/>
</dbReference>
<dbReference type="SUPFAM" id="SSF51395">
    <property type="entry name" value="FMN-linked oxidoreductases"/>
    <property type="match status" value="1"/>
</dbReference>
<dbReference type="GO" id="GO:0010181">
    <property type="term" value="F:FMN binding"/>
    <property type="evidence" value="ECO:0007669"/>
    <property type="project" value="InterPro"/>
</dbReference>
<evidence type="ECO:0000256" key="2">
    <source>
        <dbReference type="ARBA" id="ARBA00005979"/>
    </source>
</evidence>
<dbReference type="GO" id="GO:0016628">
    <property type="term" value="F:oxidoreductase activity, acting on the CH-CH group of donors, NAD or NADP as acceptor"/>
    <property type="evidence" value="ECO:0007669"/>
    <property type="project" value="UniProtKB-ARBA"/>
</dbReference>
<dbReference type="CDD" id="cd02933">
    <property type="entry name" value="OYE_like_FMN"/>
    <property type="match status" value="1"/>
</dbReference>
<evidence type="ECO:0000313" key="5">
    <source>
        <dbReference type="EMBL" id="MBZ1349581.1"/>
    </source>
</evidence>
<dbReference type="InterPro" id="IPR013785">
    <property type="entry name" value="Aldolase_TIM"/>
</dbReference>
<comment type="caution">
    <text evidence="5">The sequence shown here is derived from an EMBL/GenBank/DDBJ whole genome shotgun (WGS) entry which is preliminary data.</text>
</comment>
<dbReference type="Pfam" id="PF00724">
    <property type="entry name" value="Oxidored_FMN"/>
    <property type="match status" value="1"/>
</dbReference>
<evidence type="ECO:0000256" key="1">
    <source>
        <dbReference type="ARBA" id="ARBA00001917"/>
    </source>
</evidence>
<comment type="similarity">
    <text evidence="2">Belongs to the NADH:flavin oxidoreductase/NADH oxidase family.</text>
</comment>
<organism evidence="5 6">
    <name type="scientific">Zwartia hollandica</name>
    <dbReference type="NCBI Taxonomy" id="324606"/>
    <lineage>
        <taxon>Bacteria</taxon>
        <taxon>Pseudomonadati</taxon>
        <taxon>Pseudomonadota</taxon>
        <taxon>Betaproteobacteria</taxon>
        <taxon>Burkholderiales</taxon>
        <taxon>Alcaligenaceae</taxon>
        <taxon>Zwartia</taxon>
    </lineage>
</organism>
<protein>
    <submittedName>
        <fullName evidence="5">Alkene reductase</fullName>
    </submittedName>
</protein>
<accession>A0A953T3N5</accession>
<evidence type="ECO:0000313" key="6">
    <source>
        <dbReference type="Proteomes" id="UP000739565"/>
    </source>
</evidence>
<dbReference type="AlphaFoldDB" id="A0A953T3N5"/>
<dbReference type="NCBIfam" id="NF007899">
    <property type="entry name" value="PRK10605.1"/>
    <property type="match status" value="1"/>
</dbReference>
<dbReference type="GO" id="GO:0005829">
    <property type="term" value="C:cytosol"/>
    <property type="evidence" value="ECO:0007669"/>
    <property type="project" value="TreeGrafter"/>
</dbReference>
<dbReference type="FunFam" id="3.20.20.70:FF:000059">
    <property type="entry name" value="N-ethylmaleimide reductase, FMN-linked"/>
    <property type="match status" value="1"/>
</dbReference>
<evidence type="ECO:0000256" key="3">
    <source>
        <dbReference type="ARBA" id="ARBA00023002"/>
    </source>
</evidence>
<dbReference type="PANTHER" id="PTHR22893">
    <property type="entry name" value="NADH OXIDOREDUCTASE-RELATED"/>
    <property type="match status" value="1"/>
</dbReference>
<dbReference type="RefSeq" id="WP_259659999.1">
    <property type="nucleotide sequence ID" value="NZ_JAHXRI010000004.1"/>
</dbReference>
<gene>
    <name evidence="5" type="ORF">KZZ10_02890</name>
</gene>
<sequence>MKLLSPVSLGALSLKNRVVMAPLTRMRAGAEDVPGDLAAQYYAQRSSAGLIISEAAQISSQGKGYPATPGIYSDAQVAGWQKVTDAVHAAGGTIVCQLWHVGRISHSSLHPSEGLPVAPSAIAPQGKVYTATWELAPFETPRALALDEMPALIASYVQAAKQAKAAGFDGVEVHGANGYLLDQFLHDGSNKRKDQYGGSIENRARLLLEVMQAVATVWSTDRIGVRLSPYGTFNDMSDQDTIGLFTHVIKALDKLNLAYLHLIEPRSTMAGGTDKVKDDQPSASALFRPFFSGKILAAGGYDKVGAEAALAGGQADAVAFGRFFISNPDLPKRFETGAALTPYDRATFYGGGAKGYVDYPSIS</sequence>
<feature type="domain" description="NADH:flavin oxidoreductase/NADH oxidase N-terminal" evidence="4">
    <location>
        <begin position="2"/>
        <end position="338"/>
    </location>
</feature>
<reference evidence="5" key="1">
    <citation type="submission" date="2021-07" db="EMBL/GenBank/DDBJ databases">
        <title>New genus and species of the family Alcaligenaceae.</title>
        <authorList>
            <person name="Hahn M.W."/>
        </authorList>
    </citation>
    <scope>NUCLEOTIDE SEQUENCE</scope>
    <source>
        <strain evidence="5">LF4-65</strain>
    </source>
</reference>
<keyword evidence="3" id="KW-0560">Oxidoreductase</keyword>
<name>A0A953T3N5_9BURK</name>
<dbReference type="Gene3D" id="3.20.20.70">
    <property type="entry name" value="Aldolase class I"/>
    <property type="match status" value="1"/>
</dbReference>
<proteinExistence type="inferred from homology"/>
<keyword evidence="6" id="KW-1185">Reference proteome</keyword>